<gene>
    <name evidence="4" type="ORF">FLL46_13285</name>
</gene>
<evidence type="ECO:0000259" key="3">
    <source>
        <dbReference type="PROSITE" id="PS51186"/>
    </source>
</evidence>
<dbReference type="AlphaFoldDB" id="A0A545UD72"/>
<evidence type="ECO:0000256" key="2">
    <source>
        <dbReference type="ARBA" id="ARBA00023315"/>
    </source>
</evidence>
<keyword evidence="5" id="KW-1185">Reference proteome</keyword>
<comment type="caution">
    <text evidence="4">The sequence shown here is derived from an EMBL/GenBank/DDBJ whole genome shotgun (WGS) entry which is preliminary data.</text>
</comment>
<dbReference type="Gene3D" id="3.40.630.30">
    <property type="match status" value="1"/>
</dbReference>
<protein>
    <submittedName>
        <fullName evidence="4">GNAT family N-acetyltransferase</fullName>
    </submittedName>
</protein>
<proteinExistence type="predicted"/>
<evidence type="ECO:0000256" key="1">
    <source>
        <dbReference type="ARBA" id="ARBA00022679"/>
    </source>
</evidence>
<dbReference type="PANTHER" id="PTHR10545">
    <property type="entry name" value="DIAMINE N-ACETYLTRANSFERASE"/>
    <property type="match status" value="1"/>
</dbReference>
<dbReference type="RefSeq" id="WP_142894125.1">
    <property type="nucleotide sequence ID" value="NZ_ML660164.1"/>
</dbReference>
<feature type="domain" description="N-acetyltransferase" evidence="3">
    <location>
        <begin position="3"/>
        <end position="151"/>
    </location>
</feature>
<dbReference type="OrthoDB" id="9805924at2"/>
<dbReference type="PROSITE" id="PS51186">
    <property type="entry name" value="GNAT"/>
    <property type="match status" value="1"/>
</dbReference>
<dbReference type="GO" id="GO:0008080">
    <property type="term" value="F:N-acetyltransferase activity"/>
    <property type="evidence" value="ECO:0007669"/>
    <property type="project" value="TreeGrafter"/>
</dbReference>
<dbReference type="PANTHER" id="PTHR10545:SF42">
    <property type="entry name" value="ACETYLTRANSFERASE"/>
    <property type="match status" value="1"/>
</dbReference>
<dbReference type="InterPro" id="IPR016181">
    <property type="entry name" value="Acyl_CoA_acyltransferase"/>
</dbReference>
<evidence type="ECO:0000313" key="4">
    <source>
        <dbReference type="EMBL" id="TQV87412.1"/>
    </source>
</evidence>
<reference evidence="4 5" key="1">
    <citation type="submission" date="2019-07" db="EMBL/GenBank/DDBJ databases">
        <title>Draft genome for Aliikangiella sp. M105.</title>
        <authorList>
            <person name="Wang G."/>
        </authorList>
    </citation>
    <scope>NUCLEOTIDE SEQUENCE [LARGE SCALE GENOMIC DNA]</scope>
    <source>
        <strain evidence="4 5">M105</strain>
    </source>
</reference>
<dbReference type="Proteomes" id="UP000315439">
    <property type="component" value="Unassembled WGS sequence"/>
</dbReference>
<dbReference type="InterPro" id="IPR000182">
    <property type="entry name" value="GNAT_dom"/>
</dbReference>
<keyword evidence="1 4" id="KW-0808">Transferase</keyword>
<evidence type="ECO:0000313" key="5">
    <source>
        <dbReference type="Proteomes" id="UP000315439"/>
    </source>
</evidence>
<name>A0A545UD72_9GAMM</name>
<dbReference type="SUPFAM" id="SSF55729">
    <property type="entry name" value="Acyl-CoA N-acyltransferases (Nat)"/>
    <property type="match status" value="1"/>
</dbReference>
<dbReference type="Pfam" id="PF00583">
    <property type="entry name" value="Acetyltransf_1"/>
    <property type="match status" value="1"/>
</dbReference>
<sequence length="151" mass="17949">MSQIIRRPALNEQSQWQRLWEGYLQFYQAKNFSPELTDLLWSRIHDLQHPIQCFVSEDITRNQLSGLVHFFPHTNTWKAGQVCYLEDLYVDSTYRGNGVGRALIQAVINYAKEQSWEYVYWHTQHDNHNARELYDRLTGGTDGFVTYRISF</sequence>
<dbReference type="CDD" id="cd04301">
    <property type="entry name" value="NAT_SF"/>
    <property type="match status" value="1"/>
</dbReference>
<dbReference type="EMBL" id="VIKS01000008">
    <property type="protein sequence ID" value="TQV87412.1"/>
    <property type="molecule type" value="Genomic_DNA"/>
</dbReference>
<dbReference type="InterPro" id="IPR051016">
    <property type="entry name" value="Diverse_Substrate_AcTransf"/>
</dbReference>
<accession>A0A545UD72</accession>
<keyword evidence="2" id="KW-0012">Acyltransferase</keyword>
<organism evidence="4 5">
    <name type="scientific">Aliikangiella coralliicola</name>
    <dbReference type="NCBI Taxonomy" id="2592383"/>
    <lineage>
        <taxon>Bacteria</taxon>
        <taxon>Pseudomonadati</taxon>
        <taxon>Pseudomonadota</taxon>
        <taxon>Gammaproteobacteria</taxon>
        <taxon>Oceanospirillales</taxon>
        <taxon>Pleioneaceae</taxon>
        <taxon>Aliikangiella</taxon>
    </lineage>
</organism>